<organism evidence="1 2">
    <name type="scientific">Cirrhinus mrigala</name>
    <name type="common">Mrigala</name>
    <dbReference type="NCBI Taxonomy" id="683832"/>
    <lineage>
        <taxon>Eukaryota</taxon>
        <taxon>Metazoa</taxon>
        <taxon>Chordata</taxon>
        <taxon>Craniata</taxon>
        <taxon>Vertebrata</taxon>
        <taxon>Euteleostomi</taxon>
        <taxon>Actinopterygii</taxon>
        <taxon>Neopterygii</taxon>
        <taxon>Teleostei</taxon>
        <taxon>Ostariophysi</taxon>
        <taxon>Cypriniformes</taxon>
        <taxon>Cyprinidae</taxon>
        <taxon>Labeoninae</taxon>
        <taxon>Labeonini</taxon>
        <taxon>Cirrhinus</taxon>
    </lineage>
</organism>
<keyword evidence="2" id="KW-1185">Reference proteome</keyword>
<name>A0ABD0QJ62_CIRMR</name>
<feature type="non-terminal residue" evidence="1">
    <location>
        <position position="55"/>
    </location>
</feature>
<reference evidence="1 2" key="1">
    <citation type="submission" date="2024-05" db="EMBL/GenBank/DDBJ databases">
        <title>Genome sequencing and assembly of Indian major carp, Cirrhinus mrigala (Hamilton, 1822).</title>
        <authorList>
            <person name="Mohindra V."/>
            <person name="Chowdhury L.M."/>
            <person name="Lal K."/>
            <person name="Jena J.K."/>
        </authorList>
    </citation>
    <scope>NUCLEOTIDE SEQUENCE [LARGE SCALE GENOMIC DNA]</scope>
    <source>
        <strain evidence="1">CM1030</strain>
        <tissue evidence="1">Blood</tissue>
    </source>
</reference>
<evidence type="ECO:0000313" key="1">
    <source>
        <dbReference type="EMBL" id="KAL0185815.1"/>
    </source>
</evidence>
<protein>
    <submittedName>
        <fullName evidence="1">Uncharacterized protein</fullName>
    </submittedName>
</protein>
<dbReference type="EMBL" id="JAMKFB020000008">
    <property type="protein sequence ID" value="KAL0185815.1"/>
    <property type="molecule type" value="Genomic_DNA"/>
</dbReference>
<comment type="caution">
    <text evidence="1">The sequence shown here is derived from an EMBL/GenBank/DDBJ whole genome shotgun (WGS) entry which is preliminary data.</text>
</comment>
<evidence type="ECO:0000313" key="2">
    <source>
        <dbReference type="Proteomes" id="UP001529510"/>
    </source>
</evidence>
<sequence>MEKLCYLPAEIYKVVITNHRPVPSSMIKGRGCKDMIPAISSCWCPAKLCCYKDPK</sequence>
<dbReference type="Proteomes" id="UP001529510">
    <property type="component" value="Unassembled WGS sequence"/>
</dbReference>
<gene>
    <name evidence="1" type="ORF">M9458_017485</name>
</gene>
<dbReference type="AlphaFoldDB" id="A0ABD0QJ62"/>
<proteinExistence type="predicted"/>
<accession>A0ABD0QJ62</accession>